<proteinExistence type="predicted"/>
<organism evidence="2 3">
    <name type="scientific">Sinanodonta woodiana</name>
    <name type="common">Chinese pond mussel</name>
    <name type="synonym">Anodonta woodiana</name>
    <dbReference type="NCBI Taxonomy" id="1069815"/>
    <lineage>
        <taxon>Eukaryota</taxon>
        <taxon>Metazoa</taxon>
        <taxon>Spiralia</taxon>
        <taxon>Lophotrochozoa</taxon>
        <taxon>Mollusca</taxon>
        <taxon>Bivalvia</taxon>
        <taxon>Autobranchia</taxon>
        <taxon>Heteroconchia</taxon>
        <taxon>Palaeoheterodonta</taxon>
        <taxon>Unionida</taxon>
        <taxon>Unionoidea</taxon>
        <taxon>Unionidae</taxon>
        <taxon>Unioninae</taxon>
        <taxon>Sinanodonta</taxon>
    </lineage>
</organism>
<name>A0ABD3XRQ1_SINWO</name>
<dbReference type="AlphaFoldDB" id="A0ABD3XRQ1"/>
<gene>
    <name evidence="2" type="ORF">ACJMK2_000049</name>
</gene>
<dbReference type="EMBL" id="JBJQND010000001">
    <property type="protein sequence ID" value="KAL3887653.1"/>
    <property type="molecule type" value="Genomic_DNA"/>
</dbReference>
<feature type="non-terminal residue" evidence="2">
    <location>
        <position position="58"/>
    </location>
</feature>
<evidence type="ECO:0000256" key="1">
    <source>
        <dbReference type="SAM" id="MobiDB-lite"/>
    </source>
</evidence>
<feature type="region of interest" description="Disordered" evidence="1">
    <location>
        <begin position="1"/>
        <end position="58"/>
    </location>
</feature>
<comment type="caution">
    <text evidence="2">The sequence shown here is derived from an EMBL/GenBank/DDBJ whole genome shotgun (WGS) entry which is preliminary data.</text>
</comment>
<reference evidence="2 3" key="1">
    <citation type="submission" date="2024-11" db="EMBL/GenBank/DDBJ databases">
        <title>Chromosome-level genome assembly of the freshwater bivalve Anodonta woodiana.</title>
        <authorList>
            <person name="Chen X."/>
        </authorList>
    </citation>
    <scope>NUCLEOTIDE SEQUENCE [LARGE SCALE GENOMIC DNA]</scope>
    <source>
        <strain evidence="2">MN2024</strain>
        <tissue evidence="2">Gills</tissue>
    </source>
</reference>
<evidence type="ECO:0000313" key="3">
    <source>
        <dbReference type="Proteomes" id="UP001634394"/>
    </source>
</evidence>
<evidence type="ECO:0000313" key="2">
    <source>
        <dbReference type="EMBL" id="KAL3887653.1"/>
    </source>
</evidence>
<dbReference type="Proteomes" id="UP001634394">
    <property type="component" value="Unassembled WGS sequence"/>
</dbReference>
<keyword evidence="3" id="KW-1185">Reference proteome</keyword>
<protein>
    <submittedName>
        <fullName evidence="2">Uncharacterized protein</fullName>
    </submittedName>
</protein>
<feature type="non-terminal residue" evidence="2">
    <location>
        <position position="1"/>
    </location>
</feature>
<accession>A0ABD3XRQ1</accession>
<sequence length="58" mass="6419">TQDLDAEEPNIVSPHPDLQKTGQQVRSKTVDERQVVIPQEGDVDDISGQDHVAEEPDL</sequence>